<organism evidence="1">
    <name type="scientific">marine metagenome</name>
    <dbReference type="NCBI Taxonomy" id="408172"/>
    <lineage>
        <taxon>unclassified sequences</taxon>
        <taxon>metagenomes</taxon>
        <taxon>ecological metagenomes</taxon>
    </lineage>
</organism>
<accession>A0A383DS64</accession>
<name>A0A383DS64_9ZZZZ</name>
<protein>
    <submittedName>
        <fullName evidence="1">Uncharacterized protein</fullName>
    </submittedName>
</protein>
<evidence type="ECO:0000313" key="1">
    <source>
        <dbReference type="EMBL" id="SVE47103.1"/>
    </source>
</evidence>
<feature type="non-terminal residue" evidence="1">
    <location>
        <position position="1"/>
    </location>
</feature>
<sequence>FRGMPFDEPESSAIDQLNKALYQYIKFNN</sequence>
<proteinExistence type="predicted"/>
<dbReference type="AlphaFoldDB" id="A0A383DS64"/>
<dbReference type="EMBL" id="UINC01219576">
    <property type="protein sequence ID" value="SVE47103.1"/>
    <property type="molecule type" value="Genomic_DNA"/>
</dbReference>
<reference evidence="1" key="1">
    <citation type="submission" date="2018-05" db="EMBL/GenBank/DDBJ databases">
        <authorList>
            <person name="Lanie J.A."/>
            <person name="Ng W.-L."/>
            <person name="Kazmierczak K.M."/>
            <person name="Andrzejewski T.M."/>
            <person name="Davidsen T.M."/>
            <person name="Wayne K.J."/>
            <person name="Tettelin H."/>
            <person name="Glass J.I."/>
            <person name="Rusch D."/>
            <person name="Podicherti R."/>
            <person name="Tsui H.-C.T."/>
            <person name="Winkler M.E."/>
        </authorList>
    </citation>
    <scope>NUCLEOTIDE SEQUENCE</scope>
</reference>
<gene>
    <name evidence="1" type="ORF">METZ01_LOCUS499957</name>
</gene>